<evidence type="ECO:0000256" key="2">
    <source>
        <dbReference type="ARBA" id="ARBA00022516"/>
    </source>
</evidence>
<dbReference type="GO" id="GO:0009245">
    <property type="term" value="P:lipid A biosynthetic process"/>
    <property type="evidence" value="ECO:0007669"/>
    <property type="project" value="TreeGrafter"/>
</dbReference>
<reference evidence="10 11" key="1">
    <citation type="submission" date="2019-02" db="EMBL/GenBank/DDBJ databases">
        <title>Genomic Encyclopedia of Type Strains, Phase IV (KMG-IV): sequencing the most valuable type-strain genomes for metagenomic binning, comparative biology and taxonomic classification.</title>
        <authorList>
            <person name="Goeker M."/>
        </authorList>
    </citation>
    <scope>NUCLEOTIDE SEQUENCE [LARGE SCALE GENOMIC DNA]</scope>
    <source>
        <strain evidence="10 11">DSM 19570</strain>
    </source>
</reference>
<evidence type="ECO:0000256" key="3">
    <source>
        <dbReference type="ARBA" id="ARBA00022553"/>
    </source>
</evidence>
<keyword evidence="2" id="KW-0444">Lipid biosynthesis</keyword>
<evidence type="ECO:0000256" key="4">
    <source>
        <dbReference type="ARBA" id="ARBA00022832"/>
    </source>
</evidence>
<evidence type="ECO:0000256" key="7">
    <source>
        <dbReference type="ARBA" id="ARBA00024328"/>
    </source>
</evidence>
<feature type="domain" description="Carrier" evidence="9">
    <location>
        <begin position="2"/>
        <end position="80"/>
    </location>
</feature>
<sequence>MEADEQIIEFLREELRSIKPALPRDWPLAAHFKQDLNLDSLDLVELVARIEQRYELMIPDADLPGFTSLEALHAYIVERVSA</sequence>
<keyword evidence="11" id="KW-1185">Reference proteome</keyword>
<gene>
    <name evidence="10" type="ORF">EV670_2840</name>
</gene>
<dbReference type="SUPFAM" id="SSF47336">
    <property type="entry name" value="ACP-like"/>
    <property type="match status" value="1"/>
</dbReference>
<dbReference type="InterPro" id="IPR006162">
    <property type="entry name" value="Ppantetheine_attach_site"/>
</dbReference>
<proteinExistence type="predicted"/>
<dbReference type="GO" id="GO:0016020">
    <property type="term" value="C:membrane"/>
    <property type="evidence" value="ECO:0007669"/>
    <property type="project" value="GOC"/>
</dbReference>
<dbReference type="Proteomes" id="UP000293671">
    <property type="component" value="Unassembled WGS sequence"/>
</dbReference>
<comment type="caution">
    <text evidence="10">The sequence shown here is derived from an EMBL/GenBank/DDBJ whole genome shotgun (WGS) entry which is preliminary data.</text>
</comment>
<organism evidence="10 11">
    <name type="scientific">Rivibacter subsaxonicus</name>
    <dbReference type="NCBI Taxonomy" id="457575"/>
    <lineage>
        <taxon>Bacteria</taxon>
        <taxon>Pseudomonadati</taxon>
        <taxon>Pseudomonadota</taxon>
        <taxon>Betaproteobacteria</taxon>
        <taxon>Burkholderiales</taxon>
        <taxon>Rivibacter</taxon>
    </lineage>
</organism>
<dbReference type="RefSeq" id="WP_130433218.1">
    <property type="nucleotide sequence ID" value="NZ_SHKP01000007.1"/>
</dbReference>
<evidence type="ECO:0000256" key="1">
    <source>
        <dbReference type="ARBA" id="ARBA00022450"/>
    </source>
</evidence>
<accession>A0A4Q7VGD8</accession>
<keyword evidence="5" id="KW-0443">Lipid metabolism</keyword>
<keyword evidence="4" id="KW-0276">Fatty acid metabolism</keyword>
<evidence type="ECO:0000313" key="10">
    <source>
        <dbReference type="EMBL" id="RZT95092.1"/>
    </source>
</evidence>
<dbReference type="InterPro" id="IPR009081">
    <property type="entry name" value="PP-bd_ACP"/>
</dbReference>
<dbReference type="PANTHER" id="PTHR20863:SF76">
    <property type="entry name" value="CARRIER DOMAIN-CONTAINING PROTEIN"/>
    <property type="match status" value="1"/>
</dbReference>
<dbReference type="GO" id="GO:0000036">
    <property type="term" value="F:acyl carrier activity"/>
    <property type="evidence" value="ECO:0007669"/>
    <property type="project" value="TreeGrafter"/>
</dbReference>
<dbReference type="Pfam" id="PF00550">
    <property type="entry name" value="PP-binding"/>
    <property type="match status" value="1"/>
</dbReference>
<dbReference type="PANTHER" id="PTHR20863">
    <property type="entry name" value="ACYL CARRIER PROTEIN"/>
    <property type="match status" value="1"/>
</dbReference>
<evidence type="ECO:0000256" key="8">
    <source>
        <dbReference type="ARBA" id="ARBA00024402"/>
    </source>
</evidence>
<dbReference type="GO" id="GO:0005829">
    <property type="term" value="C:cytosol"/>
    <property type="evidence" value="ECO:0007669"/>
    <property type="project" value="TreeGrafter"/>
</dbReference>
<dbReference type="InterPro" id="IPR003231">
    <property type="entry name" value="ACP"/>
</dbReference>
<evidence type="ECO:0000256" key="6">
    <source>
        <dbReference type="ARBA" id="ARBA00023160"/>
    </source>
</evidence>
<protein>
    <recommendedName>
        <fullName evidence="8">Acyl carrier protein AcpXL</fullName>
    </recommendedName>
</protein>
<keyword evidence="3" id="KW-0597">Phosphoprotein</keyword>
<comment type="pathway">
    <text evidence="7">Glycolipid biosynthesis; KDO(2)-lipid A biosynthesis.</text>
</comment>
<dbReference type="OrthoDB" id="9133976at2"/>
<dbReference type="AlphaFoldDB" id="A0A4Q7VGD8"/>
<dbReference type="Gene3D" id="1.10.1200.10">
    <property type="entry name" value="ACP-like"/>
    <property type="match status" value="1"/>
</dbReference>
<dbReference type="EMBL" id="SHKP01000007">
    <property type="protein sequence ID" value="RZT95092.1"/>
    <property type="molecule type" value="Genomic_DNA"/>
</dbReference>
<dbReference type="GO" id="GO:0000035">
    <property type="term" value="F:acyl binding"/>
    <property type="evidence" value="ECO:0007669"/>
    <property type="project" value="TreeGrafter"/>
</dbReference>
<dbReference type="InterPro" id="IPR036736">
    <property type="entry name" value="ACP-like_sf"/>
</dbReference>
<evidence type="ECO:0000313" key="11">
    <source>
        <dbReference type="Proteomes" id="UP000293671"/>
    </source>
</evidence>
<keyword evidence="6" id="KW-0275">Fatty acid biosynthesis</keyword>
<evidence type="ECO:0000256" key="5">
    <source>
        <dbReference type="ARBA" id="ARBA00023098"/>
    </source>
</evidence>
<dbReference type="PROSITE" id="PS00012">
    <property type="entry name" value="PHOSPHOPANTETHEINE"/>
    <property type="match status" value="1"/>
</dbReference>
<evidence type="ECO:0000259" key="9">
    <source>
        <dbReference type="PROSITE" id="PS50075"/>
    </source>
</evidence>
<dbReference type="PROSITE" id="PS50075">
    <property type="entry name" value="CARRIER"/>
    <property type="match status" value="1"/>
</dbReference>
<name>A0A4Q7VGD8_9BURK</name>
<keyword evidence="1" id="KW-0596">Phosphopantetheine</keyword>